<evidence type="ECO:0000313" key="4">
    <source>
        <dbReference type="EMBL" id="PYH99981.1"/>
    </source>
</evidence>
<dbReference type="OrthoDB" id="288590at2759"/>
<keyword evidence="2" id="KW-0408">Iron</keyword>
<gene>
    <name evidence="4" type="ORF">BO71DRAFT_86846</name>
</gene>
<dbReference type="GO" id="GO:0044283">
    <property type="term" value="P:small molecule biosynthetic process"/>
    <property type="evidence" value="ECO:0007669"/>
    <property type="project" value="UniProtKB-ARBA"/>
</dbReference>
<dbReference type="InterPro" id="IPR027443">
    <property type="entry name" value="IPNS-like_sf"/>
</dbReference>
<dbReference type="InterPro" id="IPR044861">
    <property type="entry name" value="IPNS-like_FE2OG_OXY"/>
</dbReference>
<proteinExistence type="inferred from homology"/>
<comment type="similarity">
    <text evidence="1 2">Belongs to the iron/ascorbate-dependent oxidoreductase family.</text>
</comment>
<evidence type="ECO:0000313" key="5">
    <source>
        <dbReference type="Proteomes" id="UP000247810"/>
    </source>
</evidence>
<dbReference type="PANTHER" id="PTHR47990">
    <property type="entry name" value="2-OXOGLUTARATE (2OG) AND FE(II)-DEPENDENT OXYGENASE SUPERFAMILY PROTEIN-RELATED"/>
    <property type="match status" value="1"/>
</dbReference>
<dbReference type="GO" id="GO:0016491">
    <property type="term" value="F:oxidoreductase activity"/>
    <property type="evidence" value="ECO:0007669"/>
    <property type="project" value="UniProtKB-KW"/>
</dbReference>
<name>A0A319DR00_9EURO</name>
<dbReference type="GO" id="GO:0046872">
    <property type="term" value="F:metal ion binding"/>
    <property type="evidence" value="ECO:0007669"/>
    <property type="project" value="UniProtKB-KW"/>
</dbReference>
<dbReference type="VEuPathDB" id="FungiDB:BO71DRAFT_86846"/>
<reference evidence="4 5" key="1">
    <citation type="submission" date="2018-02" db="EMBL/GenBank/DDBJ databases">
        <title>The genomes of Aspergillus section Nigri reveals drivers in fungal speciation.</title>
        <authorList>
            <consortium name="DOE Joint Genome Institute"/>
            <person name="Vesth T.C."/>
            <person name="Nybo J."/>
            <person name="Theobald S."/>
            <person name="Brandl J."/>
            <person name="Frisvad J.C."/>
            <person name="Nielsen K.F."/>
            <person name="Lyhne E.K."/>
            <person name="Kogle M.E."/>
            <person name="Kuo A."/>
            <person name="Riley R."/>
            <person name="Clum A."/>
            <person name="Nolan M."/>
            <person name="Lipzen A."/>
            <person name="Salamov A."/>
            <person name="Henrissat B."/>
            <person name="Wiebenga A."/>
            <person name="De vries R.P."/>
            <person name="Grigoriev I.V."/>
            <person name="Mortensen U.H."/>
            <person name="Andersen M.R."/>
            <person name="Baker S.E."/>
        </authorList>
    </citation>
    <scope>NUCLEOTIDE SEQUENCE [LARGE SCALE GENOMIC DNA]</scope>
    <source>
        <strain evidence="4 5">CBS 707.79</strain>
    </source>
</reference>
<dbReference type="STRING" id="1448320.A0A319DR00"/>
<sequence>MPTSKYFDQCPPFPSDVPRADIPTLSFRALQNNSAVESEKLFNACQEFGFFLLNLTDSEAGEQLLQNAGAMIDLTTTTMGLDRQILDKYAYNPPRDLMGYKHSGKLRTDDGKLDCMEMYNLGQDDIIGNSDPRQNPDPIEARRSDCQAFFEHAHAAITVICTHLDQQLGLPPSTLARLSPLDQPSETSLRLLTSWPQEETITADGSDKKDNDSAQRITLGGHTDIGTLTLLFHIMGGLQILPADKANVPENWQYIRPEPGCALVNVGDTLVEWTGGILRSSLHRVVTAPGDQARVARRSIAYLIRPLRTATMHRLRGSTVIPPPGEGDEEDTRSVSDWAAWRARQIMKGELKPQTTGGRKVRHDV</sequence>
<evidence type="ECO:0000256" key="2">
    <source>
        <dbReference type="RuleBase" id="RU003682"/>
    </source>
</evidence>
<protein>
    <submittedName>
        <fullName evidence="4">Oxidoreductase</fullName>
    </submittedName>
</protein>
<dbReference type="Pfam" id="PF03171">
    <property type="entry name" value="2OG-FeII_Oxy"/>
    <property type="match status" value="1"/>
</dbReference>
<keyword evidence="5" id="KW-1185">Reference proteome</keyword>
<dbReference type="PROSITE" id="PS51471">
    <property type="entry name" value="FE2OG_OXY"/>
    <property type="match status" value="1"/>
</dbReference>
<dbReference type="Gene3D" id="2.60.120.330">
    <property type="entry name" value="B-lactam Antibiotic, Isopenicillin N Synthase, Chain"/>
    <property type="match status" value="1"/>
</dbReference>
<evidence type="ECO:0000259" key="3">
    <source>
        <dbReference type="PROSITE" id="PS51471"/>
    </source>
</evidence>
<dbReference type="InterPro" id="IPR005123">
    <property type="entry name" value="Oxoglu/Fe-dep_dioxygenase_dom"/>
</dbReference>
<evidence type="ECO:0000256" key="1">
    <source>
        <dbReference type="ARBA" id="ARBA00008056"/>
    </source>
</evidence>
<keyword evidence="2" id="KW-0560">Oxidoreductase</keyword>
<dbReference type="Proteomes" id="UP000247810">
    <property type="component" value="Unassembled WGS sequence"/>
</dbReference>
<dbReference type="InterPro" id="IPR026992">
    <property type="entry name" value="DIOX_N"/>
</dbReference>
<feature type="domain" description="Fe2OG dioxygenase" evidence="3">
    <location>
        <begin position="185"/>
        <end position="306"/>
    </location>
</feature>
<organism evidence="4 5">
    <name type="scientific">Aspergillus ellipticus CBS 707.79</name>
    <dbReference type="NCBI Taxonomy" id="1448320"/>
    <lineage>
        <taxon>Eukaryota</taxon>
        <taxon>Fungi</taxon>
        <taxon>Dikarya</taxon>
        <taxon>Ascomycota</taxon>
        <taxon>Pezizomycotina</taxon>
        <taxon>Eurotiomycetes</taxon>
        <taxon>Eurotiomycetidae</taxon>
        <taxon>Eurotiales</taxon>
        <taxon>Aspergillaceae</taxon>
        <taxon>Aspergillus</taxon>
        <taxon>Aspergillus subgen. Circumdati</taxon>
    </lineage>
</organism>
<dbReference type="AlphaFoldDB" id="A0A319DR00"/>
<dbReference type="Pfam" id="PF14226">
    <property type="entry name" value="DIOX_N"/>
    <property type="match status" value="1"/>
</dbReference>
<accession>A0A319DR00</accession>
<keyword evidence="2" id="KW-0479">Metal-binding</keyword>
<dbReference type="EMBL" id="KZ825798">
    <property type="protein sequence ID" value="PYH99981.1"/>
    <property type="molecule type" value="Genomic_DNA"/>
</dbReference>
<dbReference type="InterPro" id="IPR050231">
    <property type="entry name" value="Iron_ascorbate_oxido_reductase"/>
</dbReference>
<dbReference type="SUPFAM" id="SSF51197">
    <property type="entry name" value="Clavaminate synthase-like"/>
    <property type="match status" value="1"/>
</dbReference>